<dbReference type="Gene3D" id="3.90.320.10">
    <property type="match status" value="1"/>
</dbReference>
<comment type="caution">
    <text evidence="1">The sequence shown here is derived from an EMBL/GenBank/DDBJ whole genome shotgun (WGS) entry which is preliminary data.</text>
</comment>
<proteinExistence type="predicted"/>
<gene>
    <name evidence="1" type="ORF">CYMTET_39597</name>
</gene>
<evidence type="ECO:0000313" key="2">
    <source>
        <dbReference type="Proteomes" id="UP001190700"/>
    </source>
</evidence>
<accession>A0AAE0C9T1</accession>
<dbReference type="InterPro" id="IPR011604">
    <property type="entry name" value="PDDEXK-like_dom_sf"/>
</dbReference>
<dbReference type="Proteomes" id="UP001190700">
    <property type="component" value="Unassembled WGS sequence"/>
</dbReference>
<organism evidence="1 2">
    <name type="scientific">Cymbomonas tetramitiformis</name>
    <dbReference type="NCBI Taxonomy" id="36881"/>
    <lineage>
        <taxon>Eukaryota</taxon>
        <taxon>Viridiplantae</taxon>
        <taxon>Chlorophyta</taxon>
        <taxon>Pyramimonadophyceae</taxon>
        <taxon>Pyramimonadales</taxon>
        <taxon>Pyramimonadaceae</taxon>
        <taxon>Cymbomonas</taxon>
    </lineage>
</organism>
<dbReference type="EMBL" id="LGRX02026318">
    <property type="protein sequence ID" value="KAK3251053.1"/>
    <property type="molecule type" value="Genomic_DNA"/>
</dbReference>
<protein>
    <recommendedName>
        <fullName evidence="3">PD-(D/E)XK endonuclease-like domain-containing protein</fullName>
    </recommendedName>
</protein>
<dbReference type="AlphaFoldDB" id="A0AAE0C9T1"/>
<keyword evidence="2" id="KW-1185">Reference proteome</keyword>
<evidence type="ECO:0000313" key="1">
    <source>
        <dbReference type="EMBL" id="KAK3251053.1"/>
    </source>
</evidence>
<evidence type="ECO:0008006" key="3">
    <source>
        <dbReference type="Google" id="ProtNLM"/>
    </source>
</evidence>
<sequence length="318" mass="37867">MNGAFHSPSHLADLNAHERDVRIAFDEGRHKYFIDDDGRNVVSVTTYLKRFFEEFDGRRIIRIHGSRWRATSGHKYEKKTDDDILREWEENRALQSALGTSMHERFEAFYNRLDLEDDQLSIAVLRESDSSPLSPEDEQFDRFHRAHKLIPYRTEMRVFDTVSRLAGSIDMLAYDTTRSDPNSARRYVMYDWKRSSKELTPDAPHYGRMCRGVLAHLPDTAYTHYVMQQNMYAHLLKECYDTHIDRMYLVRFHPSIDDYQLVPVPRWTREVEAIMQHRRRHLRLTRLWRGLTVAFCSFLLFGNETREIERAKRSRTSV</sequence>
<name>A0AAE0C9T1_9CHLO</name>
<reference evidence="1 2" key="1">
    <citation type="journal article" date="2015" name="Genome Biol. Evol.">
        <title>Comparative Genomics of a Bacterivorous Green Alga Reveals Evolutionary Causalities and Consequences of Phago-Mixotrophic Mode of Nutrition.</title>
        <authorList>
            <person name="Burns J.A."/>
            <person name="Paasch A."/>
            <person name="Narechania A."/>
            <person name="Kim E."/>
        </authorList>
    </citation>
    <scope>NUCLEOTIDE SEQUENCE [LARGE SCALE GENOMIC DNA]</scope>
    <source>
        <strain evidence="1 2">PLY_AMNH</strain>
    </source>
</reference>